<dbReference type="AlphaFoldDB" id="A0A1M2UXZ1"/>
<evidence type="ECO:0000313" key="1">
    <source>
        <dbReference type="EMBL" id="OJT00220.1"/>
    </source>
</evidence>
<protein>
    <submittedName>
        <fullName evidence="1">Uncharacterized protein</fullName>
    </submittedName>
</protein>
<gene>
    <name evidence="1" type="ORF">BEE62_09080</name>
</gene>
<dbReference type="OrthoDB" id="6853810at2"/>
<evidence type="ECO:0000313" key="2">
    <source>
        <dbReference type="Proteomes" id="UP000183986"/>
    </source>
</evidence>
<comment type="caution">
    <text evidence="1">The sequence shown here is derived from an EMBL/GenBank/DDBJ whole genome shotgun (WGS) entry which is preliminary data.</text>
</comment>
<accession>A0A1M2UXZ1</accession>
<dbReference type="EMBL" id="MPKY01000001">
    <property type="protein sequence ID" value="OJT00220.1"/>
    <property type="molecule type" value="Genomic_DNA"/>
</dbReference>
<proteinExistence type="predicted"/>
<keyword evidence="2" id="KW-1185">Reference proteome</keyword>
<sequence length="241" mass="27193">MTRISLIIGMTFTFLQGFGLAVSAEENIKAMPIIMAIKETESTENRMARLGRIDNLVEKYKLNLNEKYIYTGESLAGSLHNLGVVYKISDNGSSSNVIQLDFRNGFGRKKVVANSKLIPEASLSRNDYNQRIASRVILKDEPGSKARKYYKDWYDEYFSLRATLAKKVLDTGRCDTVVSADMYLVNGNSFTAFCGNGFHYSQNENQIRNDKPLDSEVVYWTATGITVPDQEPHPNPDLYTQ</sequence>
<name>A0A1M2UXZ1_MARNT</name>
<reference evidence="1" key="1">
    <citation type="submission" date="2016-11" db="EMBL/GenBank/DDBJ databases">
        <title>Draft Genome Sequence of Marinobacter hydrocarbonoclasticus strain STW2, a polyaromatic aromatic hydrocarbon degrading and denitrifying bacterium from rhizosphere of Seagrass Enhalus acodoides.</title>
        <authorList>
            <person name="Ling J."/>
            <person name="Dong J."/>
        </authorList>
    </citation>
    <scope>NUCLEOTIDE SEQUENCE [LARGE SCALE GENOMIC DNA]</scope>
    <source>
        <strain evidence="1">STW2</strain>
    </source>
</reference>
<organism evidence="1 2">
    <name type="scientific">Marinobacter nauticus</name>
    <name type="common">Marinobacter hydrocarbonoclasticus</name>
    <name type="synonym">Marinobacter aquaeolei</name>
    <dbReference type="NCBI Taxonomy" id="2743"/>
    <lineage>
        <taxon>Bacteria</taxon>
        <taxon>Pseudomonadati</taxon>
        <taxon>Pseudomonadota</taxon>
        <taxon>Gammaproteobacteria</taxon>
        <taxon>Pseudomonadales</taxon>
        <taxon>Marinobacteraceae</taxon>
        <taxon>Marinobacter</taxon>
    </lineage>
</organism>
<dbReference type="Proteomes" id="UP000183986">
    <property type="component" value="Unassembled WGS sequence"/>
</dbReference>
<dbReference type="RefSeq" id="WP_072677134.1">
    <property type="nucleotide sequence ID" value="NZ_MPKY01000001.1"/>
</dbReference>